<evidence type="ECO:0000313" key="1">
    <source>
        <dbReference type="EMBL" id="RKH59552.1"/>
    </source>
</evidence>
<dbReference type="EMBL" id="RAWK01000185">
    <property type="protein sequence ID" value="RKH59552.1"/>
    <property type="molecule type" value="Genomic_DNA"/>
</dbReference>
<sequence length="143" mass="16152">MATYPLASFHFQVTWGATSLGFSEVSGLTIEHQVIEYRHGLMQEYSPLKQPGIPKYNNITLKRGIVKKDNEFFNWLNTTKLNQVERRDLIISLLDEEHAPVMTWTAKNAFPVKIEGPALKATGNEVAIESIEIAHEGLTIQND</sequence>
<dbReference type="PANTHER" id="PTHR38009:SF1">
    <property type="entry name" value="CONSERVED HYPOTHETICAL PHAGE TAIL PROTEIN"/>
    <property type="match status" value="1"/>
</dbReference>
<dbReference type="AlphaFoldDB" id="A0A3A8Q3R5"/>
<dbReference type="InterPro" id="IPR010667">
    <property type="entry name" value="Phage_T4_Gp19"/>
</dbReference>
<dbReference type="OrthoDB" id="9790161at2"/>
<dbReference type="RefSeq" id="WP_120558289.1">
    <property type="nucleotide sequence ID" value="NZ_RAWK01000185.1"/>
</dbReference>
<dbReference type="NCBIfam" id="TIGR02241">
    <property type="entry name" value="conserved hypothetical phage tail region protein"/>
    <property type="match status" value="1"/>
</dbReference>
<comment type="caution">
    <text evidence="1">The sequence shown here is derived from an EMBL/GenBank/DDBJ whole genome shotgun (WGS) entry which is preliminary data.</text>
</comment>
<organism evidence="1 2">
    <name type="scientific">Corallococcus aberystwythensis</name>
    <dbReference type="NCBI Taxonomy" id="2316722"/>
    <lineage>
        <taxon>Bacteria</taxon>
        <taxon>Pseudomonadati</taxon>
        <taxon>Myxococcota</taxon>
        <taxon>Myxococcia</taxon>
        <taxon>Myxococcales</taxon>
        <taxon>Cystobacterineae</taxon>
        <taxon>Myxococcaceae</taxon>
        <taxon>Corallococcus</taxon>
    </lineage>
</organism>
<dbReference type="Pfam" id="PF06841">
    <property type="entry name" value="Phage_T4_gp19"/>
    <property type="match status" value="1"/>
</dbReference>
<protein>
    <submittedName>
        <fullName evidence="1">Phage tail protein</fullName>
    </submittedName>
</protein>
<dbReference type="Proteomes" id="UP000267003">
    <property type="component" value="Unassembled WGS sequence"/>
</dbReference>
<dbReference type="InterPro" id="IPR011747">
    <property type="entry name" value="CHP02241"/>
</dbReference>
<evidence type="ECO:0000313" key="2">
    <source>
        <dbReference type="Proteomes" id="UP000267003"/>
    </source>
</evidence>
<dbReference type="PANTHER" id="PTHR38009">
    <property type="entry name" value="CONSERVED HYPOTHETICAL PHAGE TAIL PROTEIN"/>
    <property type="match status" value="1"/>
</dbReference>
<reference evidence="2" key="1">
    <citation type="submission" date="2018-09" db="EMBL/GenBank/DDBJ databases">
        <authorList>
            <person name="Livingstone P.G."/>
            <person name="Whitworth D.E."/>
        </authorList>
    </citation>
    <scope>NUCLEOTIDE SEQUENCE [LARGE SCALE GENOMIC DNA]</scope>
    <source>
        <strain evidence="2">AB050A</strain>
    </source>
</reference>
<accession>A0A3A8Q3R5</accession>
<dbReference type="GO" id="GO:0005198">
    <property type="term" value="F:structural molecule activity"/>
    <property type="evidence" value="ECO:0007669"/>
    <property type="project" value="InterPro"/>
</dbReference>
<gene>
    <name evidence="1" type="ORF">D7W81_27080</name>
</gene>
<name>A0A3A8Q3R5_9BACT</name>
<keyword evidence="2" id="KW-1185">Reference proteome</keyword>
<proteinExistence type="predicted"/>